<gene>
    <name evidence="2" type="ORF">ACED33_26385</name>
</gene>
<feature type="non-terminal residue" evidence="2">
    <location>
        <position position="345"/>
    </location>
</feature>
<reference evidence="2 3" key="1">
    <citation type="submission" date="2024-06" db="EMBL/GenBank/DDBJ databases">
        <authorList>
            <person name="Steensen K."/>
            <person name="Seneca J."/>
            <person name="Bartlau N."/>
            <person name="Yu A.X."/>
            <person name="Polz M.F."/>
        </authorList>
    </citation>
    <scope>NUCLEOTIDE SEQUENCE [LARGE SCALE GENOMIC DNA]</scope>
    <source>
        <strain evidence="2 3">1F145</strain>
    </source>
</reference>
<accession>A0ABV4M0I7</accession>
<dbReference type="Proteomes" id="UP001569200">
    <property type="component" value="Unassembled WGS sequence"/>
</dbReference>
<protein>
    <submittedName>
        <fullName evidence="2">Conjugative transfer relaxase/helicase TraI</fullName>
    </submittedName>
</protein>
<evidence type="ECO:0000313" key="3">
    <source>
        <dbReference type="Proteomes" id="UP001569200"/>
    </source>
</evidence>
<feature type="non-terminal residue" evidence="2">
    <location>
        <position position="1"/>
    </location>
</feature>
<evidence type="ECO:0000259" key="1">
    <source>
        <dbReference type="Pfam" id="PF23639"/>
    </source>
</evidence>
<feature type="domain" description="DUF7146" evidence="1">
    <location>
        <begin position="150"/>
        <end position="246"/>
    </location>
</feature>
<organism evidence="2 3">
    <name type="scientific">Vibrio splendidus</name>
    <dbReference type="NCBI Taxonomy" id="29497"/>
    <lineage>
        <taxon>Bacteria</taxon>
        <taxon>Pseudomonadati</taxon>
        <taxon>Pseudomonadota</taxon>
        <taxon>Gammaproteobacteria</taxon>
        <taxon>Vibrionales</taxon>
        <taxon>Vibrionaceae</taxon>
        <taxon>Vibrio</taxon>
    </lineage>
</organism>
<sequence length="345" mass="39615">QTPPKDTTYFNRNALPHEDVRFQNKSGDFDYNTFREHINTQLPKYTESLAIQLLGQPNQSKSDRDYLTFGLGKSAIKVTLTGEYRGYFKDYTTGEKGALINLIMSHKEMNYKAAMNEAHKMLNEPDKYQLEENSQHDKLLSTTPRHIAQFEERAKDYINQSLPMDNTLAQTYLNKLGVNNIENNQVKFHPAVYSSEDRSLHPAMLTNIHNKEGETKAIEVTYLDTQGNKDTSLDINPRTLGTKSKQLTQFHQGENLNTTIISTSIEHSFLIRDQTQGQIDIINVNHKNDIQNISTDELRQNIIIVLNHGNHDLNPNNIEKIVENFNGRDIQFMSDDNLKEDIKSC</sequence>
<dbReference type="InterPro" id="IPR055570">
    <property type="entry name" value="DUF7146"/>
</dbReference>
<keyword evidence="3" id="KW-1185">Reference proteome</keyword>
<name>A0ABV4M0I7_VIBSP</name>
<proteinExistence type="predicted"/>
<evidence type="ECO:0000313" key="2">
    <source>
        <dbReference type="EMBL" id="MEZ8184186.1"/>
    </source>
</evidence>
<comment type="caution">
    <text evidence="2">The sequence shown here is derived from an EMBL/GenBank/DDBJ whole genome shotgun (WGS) entry which is preliminary data.</text>
</comment>
<dbReference type="Pfam" id="PF23639">
    <property type="entry name" value="DUF7146"/>
    <property type="match status" value="1"/>
</dbReference>
<dbReference type="EMBL" id="JBGOOW010000130">
    <property type="protein sequence ID" value="MEZ8184186.1"/>
    <property type="molecule type" value="Genomic_DNA"/>
</dbReference>